<dbReference type="PANTHER" id="PTHR30349:SF77">
    <property type="entry name" value="TYROSINE RECOMBINASE XERC"/>
    <property type="match status" value="1"/>
</dbReference>
<evidence type="ECO:0000256" key="1">
    <source>
        <dbReference type="ARBA" id="ARBA00004496"/>
    </source>
</evidence>
<feature type="domain" description="Tyr recombinase" evidence="12">
    <location>
        <begin position="109"/>
        <end position="292"/>
    </location>
</feature>
<comment type="subcellular location">
    <subcellularLocation>
        <location evidence="1 10">Cytoplasm</location>
    </subcellularLocation>
</comment>
<dbReference type="InterPro" id="IPR011010">
    <property type="entry name" value="DNA_brk_join_enz"/>
</dbReference>
<dbReference type="CDD" id="cd00798">
    <property type="entry name" value="INT_XerDC_C"/>
    <property type="match status" value="1"/>
</dbReference>
<dbReference type="HAMAP" id="MF_01808">
    <property type="entry name" value="Recomb_XerC_XerD"/>
    <property type="match status" value="1"/>
</dbReference>
<keyword evidence="4 10" id="KW-0132">Cell division</keyword>
<comment type="subunit">
    <text evidence="10">Forms a cyclic heterotetrameric complex composed of two molecules of XerC and two molecules of XerD.</text>
</comment>
<dbReference type="GO" id="GO:0007059">
    <property type="term" value="P:chromosome segregation"/>
    <property type="evidence" value="ECO:0007669"/>
    <property type="project" value="UniProtKB-UniRule"/>
</dbReference>
<feature type="active site" evidence="10">
    <location>
        <position position="149"/>
    </location>
</feature>
<dbReference type="NCBIfam" id="NF001399">
    <property type="entry name" value="PRK00283.1"/>
    <property type="match status" value="1"/>
</dbReference>
<dbReference type="AlphaFoldDB" id="A0A927D1S7"/>
<reference evidence="14" key="1">
    <citation type="submission" date="2020-09" db="EMBL/GenBank/DDBJ databases">
        <title>Bacillus faecalis sp. nov., a moderately halophilic bacterium isolated from cow faeces.</title>
        <authorList>
            <person name="Jiang L."/>
            <person name="Lee J."/>
        </authorList>
    </citation>
    <scope>NUCLEOTIDE SEQUENCE</scope>
    <source>
        <strain evidence="14">AGMB 02131</strain>
    </source>
</reference>
<dbReference type="InterPro" id="IPR010998">
    <property type="entry name" value="Integrase_recombinase_N"/>
</dbReference>
<evidence type="ECO:0000313" key="15">
    <source>
        <dbReference type="Proteomes" id="UP000602076"/>
    </source>
</evidence>
<evidence type="ECO:0000256" key="6">
    <source>
        <dbReference type="ARBA" id="ARBA00022908"/>
    </source>
</evidence>
<keyword evidence="8 10" id="KW-0233">DNA recombination</keyword>
<evidence type="ECO:0000256" key="4">
    <source>
        <dbReference type="ARBA" id="ARBA00022618"/>
    </source>
</evidence>
<evidence type="ECO:0000313" key="14">
    <source>
        <dbReference type="EMBL" id="MBD3109454.1"/>
    </source>
</evidence>
<evidence type="ECO:0000256" key="11">
    <source>
        <dbReference type="NCBIfam" id="TIGR02224"/>
    </source>
</evidence>
<dbReference type="GO" id="GO:0006313">
    <property type="term" value="P:DNA transposition"/>
    <property type="evidence" value="ECO:0007669"/>
    <property type="project" value="UniProtKB-UniRule"/>
</dbReference>
<organism evidence="14 15">
    <name type="scientific">Peribacillus faecalis</name>
    <dbReference type="NCBI Taxonomy" id="2772559"/>
    <lineage>
        <taxon>Bacteria</taxon>
        <taxon>Bacillati</taxon>
        <taxon>Bacillota</taxon>
        <taxon>Bacilli</taxon>
        <taxon>Bacillales</taxon>
        <taxon>Bacillaceae</taxon>
        <taxon>Peribacillus</taxon>
    </lineage>
</organism>
<evidence type="ECO:0000256" key="5">
    <source>
        <dbReference type="ARBA" id="ARBA00022829"/>
    </source>
</evidence>
<dbReference type="SUPFAM" id="SSF56349">
    <property type="entry name" value="DNA breaking-rejoining enzymes"/>
    <property type="match status" value="1"/>
</dbReference>
<gene>
    <name evidence="10 14" type="primary">xerC</name>
    <name evidence="14" type="ORF">IEO70_13985</name>
</gene>
<evidence type="ECO:0000256" key="7">
    <source>
        <dbReference type="ARBA" id="ARBA00023125"/>
    </source>
</evidence>
<keyword evidence="7 10" id="KW-0238">DNA-binding</keyword>
<feature type="active site" evidence="10">
    <location>
        <position position="244"/>
    </location>
</feature>
<dbReference type="Pfam" id="PF00589">
    <property type="entry name" value="Phage_integrase"/>
    <property type="match status" value="1"/>
</dbReference>
<dbReference type="Gene3D" id="1.10.443.10">
    <property type="entry name" value="Intergrase catalytic core"/>
    <property type="match status" value="1"/>
</dbReference>
<dbReference type="PANTHER" id="PTHR30349">
    <property type="entry name" value="PHAGE INTEGRASE-RELATED"/>
    <property type="match status" value="1"/>
</dbReference>
<evidence type="ECO:0000259" key="13">
    <source>
        <dbReference type="PROSITE" id="PS51900"/>
    </source>
</evidence>
<dbReference type="InterPro" id="IPR013762">
    <property type="entry name" value="Integrase-like_cat_sf"/>
</dbReference>
<evidence type="ECO:0000256" key="9">
    <source>
        <dbReference type="ARBA" id="ARBA00023306"/>
    </source>
</evidence>
<protein>
    <recommendedName>
        <fullName evidence="10 11">Tyrosine recombinase XerC</fullName>
    </recommendedName>
</protein>
<evidence type="ECO:0000259" key="12">
    <source>
        <dbReference type="PROSITE" id="PS51898"/>
    </source>
</evidence>
<dbReference type="Proteomes" id="UP000602076">
    <property type="component" value="Unassembled WGS sequence"/>
</dbReference>
<dbReference type="GO" id="GO:0003677">
    <property type="term" value="F:DNA binding"/>
    <property type="evidence" value="ECO:0007669"/>
    <property type="project" value="UniProtKB-UniRule"/>
</dbReference>
<keyword evidence="9 10" id="KW-0131">Cell cycle</keyword>
<comment type="caution">
    <text evidence="14">The sequence shown here is derived from an EMBL/GenBank/DDBJ whole genome shotgun (WGS) entry which is preliminary data.</text>
</comment>
<dbReference type="NCBIfam" id="TIGR02224">
    <property type="entry name" value="recomb_XerC"/>
    <property type="match status" value="1"/>
</dbReference>
<comment type="similarity">
    <text evidence="2 10">Belongs to the 'phage' integrase family. XerC subfamily.</text>
</comment>
<dbReference type="GO" id="GO:0051301">
    <property type="term" value="P:cell division"/>
    <property type="evidence" value="ECO:0007669"/>
    <property type="project" value="UniProtKB-UniRule"/>
</dbReference>
<dbReference type="Pfam" id="PF02899">
    <property type="entry name" value="Phage_int_SAM_1"/>
    <property type="match status" value="1"/>
</dbReference>
<keyword evidence="15" id="KW-1185">Reference proteome</keyword>
<dbReference type="InterPro" id="IPR023009">
    <property type="entry name" value="Tyrosine_recombinase_XerC/XerD"/>
</dbReference>
<dbReference type="InterPro" id="IPR044068">
    <property type="entry name" value="CB"/>
</dbReference>
<proteinExistence type="inferred from homology"/>
<keyword evidence="3 10" id="KW-0963">Cytoplasm</keyword>
<evidence type="ECO:0000256" key="10">
    <source>
        <dbReference type="HAMAP-Rule" id="MF_01808"/>
    </source>
</evidence>
<dbReference type="EMBL" id="JACXSI010000034">
    <property type="protein sequence ID" value="MBD3109454.1"/>
    <property type="molecule type" value="Genomic_DNA"/>
</dbReference>
<dbReference type="GO" id="GO:0009037">
    <property type="term" value="F:tyrosine-based site-specific recombinase activity"/>
    <property type="evidence" value="ECO:0007669"/>
    <property type="project" value="UniProtKB-UniRule"/>
</dbReference>
<name>A0A927D1S7_9BACI</name>
<sequence length="298" mass="34785">MKNKSECLHAFLQYLQLEKNYSDYTIEYYHKDIDEFFMFMIEQRVDDIHTVTYFDARLYLTKLYNKNLAKKSIARKTSSLRSFYKWLMREQLVSENPFALVSMPKKDQKLPQFLYEEEVAVLFKSVNTENALGKRDLALLELLYATGIRVSECSGLQMKDIDFSLETILVHGKGKKDRYVPFGKYAKAALHTYISNARSNLIKNQKHDYVFVNYRGEPLTDRGIRYILGNLINDACKDGHLHPHMLRHSFATHLLNNGADLRSVQELLGHSNISSTQIYTHVTKEQLRKVYQSSHPRA</sequence>
<evidence type="ECO:0000256" key="2">
    <source>
        <dbReference type="ARBA" id="ARBA00006657"/>
    </source>
</evidence>
<dbReference type="InterPro" id="IPR050090">
    <property type="entry name" value="Tyrosine_recombinase_XerCD"/>
</dbReference>
<feature type="active site" evidence="10">
    <location>
        <position position="247"/>
    </location>
</feature>
<dbReference type="InterPro" id="IPR011931">
    <property type="entry name" value="Recomb_XerC"/>
</dbReference>
<dbReference type="InterPro" id="IPR002104">
    <property type="entry name" value="Integrase_catalytic"/>
</dbReference>
<dbReference type="NCBIfam" id="NF040815">
    <property type="entry name" value="recomb_XerA_Arch"/>
    <property type="match status" value="1"/>
</dbReference>
<keyword evidence="6 10" id="KW-0229">DNA integration</keyword>
<feature type="active site" evidence="10">
    <location>
        <position position="270"/>
    </location>
</feature>
<keyword evidence="5 10" id="KW-0159">Chromosome partition</keyword>
<accession>A0A927D1S7</accession>
<dbReference type="PROSITE" id="PS51900">
    <property type="entry name" value="CB"/>
    <property type="match status" value="1"/>
</dbReference>
<feature type="active site" evidence="10">
    <location>
        <position position="173"/>
    </location>
</feature>
<comment type="function">
    <text evidence="10">Site-specific tyrosine recombinase, which acts by catalyzing the cutting and rejoining of the recombining DNA molecules. The XerC-XerD complex is essential to convert dimers of the bacterial chromosome into monomers to permit their segregation at cell division. It also contributes to the segregational stability of plasmids.</text>
</comment>
<evidence type="ECO:0000256" key="3">
    <source>
        <dbReference type="ARBA" id="ARBA00022490"/>
    </source>
</evidence>
<dbReference type="Gene3D" id="1.10.150.130">
    <property type="match status" value="1"/>
</dbReference>
<feature type="active site" description="O-(3'-phospho-DNA)-tyrosine intermediate" evidence="10">
    <location>
        <position position="279"/>
    </location>
</feature>
<dbReference type="InterPro" id="IPR004107">
    <property type="entry name" value="Integrase_SAM-like_N"/>
</dbReference>
<dbReference type="GO" id="GO:0005737">
    <property type="term" value="C:cytoplasm"/>
    <property type="evidence" value="ECO:0007669"/>
    <property type="project" value="UniProtKB-SubCell"/>
</dbReference>
<dbReference type="RefSeq" id="WP_190998985.1">
    <property type="nucleotide sequence ID" value="NZ_JACXSI010000034.1"/>
</dbReference>
<feature type="domain" description="Core-binding (CB)" evidence="13">
    <location>
        <begin position="2"/>
        <end position="88"/>
    </location>
</feature>
<dbReference type="PROSITE" id="PS51898">
    <property type="entry name" value="TYR_RECOMBINASE"/>
    <property type="match status" value="1"/>
</dbReference>
<evidence type="ECO:0000256" key="8">
    <source>
        <dbReference type="ARBA" id="ARBA00023172"/>
    </source>
</evidence>